<comment type="function">
    <text evidence="1">Has a role in nuclear-cytoplasmic transport of proteins and mRNAs.</text>
</comment>
<evidence type="ECO:0000313" key="3">
    <source>
        <dbReference type="EMBL" id="KAF7726773.1"/>
    </source>
</evidence>
<dbReference type="GO" id="GO:0006913">
    <property type="term" value="P:nucleocytoplasmic transport"/>
    <property type="evidence" value="ECO:0007669"/>
    <property type="project" value="UniProtKB-UniRule"/>
</dbReference>
<dbReference type="GO" id="GO:0005737">
    <property type="term" value="C:cytoplasm"/>
    <property type="evidence" value="ECO:0007669"/>
    <property type="project" value="UniProtKB-SubCell"/>
</dbReference>
<dbReference type="PROSITE" id="PS50177">
    <property type="entry name" value="NTF2_DOMAIN"/>
    <property type="match status" value="1"/>
</dbReference>
<dbReference type="AlphaFoldDB" id="A0A8H7EQB5"/>
<dbReference type="InterPro" id="IPR045875">
    <property type="entry name" value="NTF2"/>
</dbReference>
<dbReference type="GO" id="GO:0005634">
    <property type="term" value="C:nucleus"/>
    <property type="evidence" value="ECO:0007669"/>
    <property type="project" value="UniProtKB-SubCell"/>
</dbReference>
<evidence type="ECO:0000259" key="2">
    <source>
        <dbReference type="PROSITE" id="PS50177"/>
    </source>
</evidence>
<organism evidence="3 4">
    <name type="scientific">Apophysomyces ossiformis</name>
    <dbReference type="NCBI Taxonomy" id="679940"/>
    <lineage>
        <taxon>Eukaryota</taxon>
        <taxon>Fungi</taxon>
        <taxon>Fungi incertae sedis</taxon>
        <taxon>Mucoromycota</taxon>
        <taxon>Mucoromycotina</taxon>
        <taxon>Mucoromycetes</taxon>
        <taxon>Mucorales</taxon>
        <taxon>Mucorineae</taxon>
        <taxon>Mucoraceae</taxon>
        <taxon>Apophysomyces</taxon>
    </lineage>
</organism>
<name>A0A8H7EQB5_9FUNG</name>
<dbReference type="Gene3D" id="3.10.450.50">
    <property type="match status" value="1"/>
</dbReference>
<dbReference type="GO" id="GO:0015031">
    <property type="term" value="P:protein transport"/>
    <property type="evidence" value="ECO:0007669"/>
    <property type="project" value="UniProtKB-KW"/>
</dbReference>
<gene>
    <name evidence="3" type="primary">NXT2</name>
    <name evidence="3" type="ORF">EC973_008461</name>
</gene>
<dbReference type="CDD" id="cd00780">
    <property type="entry name" value="NTF2"/>
    <property type="match status" value="1"/>
</dbReference>
<evidence type="ECO:0000313" key="4">
    <source>
        <dbReference type="Proteomes" id="UP000605846"/>
    </source>
</evidence>
<keyword evidence="1" id="KW-0539">Nucleus</keyword>
<dbReference type="GO" id="GO:0051028">
    <property type="term" value="P:mRNA transport"/>
    <property type="evidence" value="ECO:0007669"/>
    <property type="project" value="UniProtKB-UniRule"/>
</dbReference>
<accession>A0A8H7EQB5</accession>
<dbReference type="PANTHER" id="PTHR12612">
    <property type="entry name" value="NUCLEAR TRANSPORT FACTOR 2"/>
    <property type="match status" value="1"/>
</dbReference>
<sequence length="132" mass="14764">MDVVIGIAEKSTEQFVQFFYGNYDKQRSALGNLYRDNSAILWNGNAFSGAQQYSEFLGRLPVSQHEIDVYDCQPIAATMNAQGTCGVLINVTGSVKYGDSPSKRTFSQTFILMPDETQAGNYYVQSDNFRFV</sequence>
<dbReference type="OrthoDB" id="25408at2759"/>
<reference evidence="3" key="1">
    <citation type="submission" date="2020-01" db="EMBL/GenBank/DDBJ databases">
        <title>Genome Sequencing of Three Apophysomyces-Like Fungal Strains Confirms a Novel Fungal Genus in the Mucoromycota with divergent Burkholderia-like Endosymbiotic Bacteria.</title>
        <authorList>
            <person name="Stajich J.E."/>
            <person name="Macias A.M."/>
            <person name="Carter-House D."/>
            <person name="Lovett B."/>
            <person name="Kasson L.R."/>
            <person name="Berry K."/>
            <person name="Grigoriev I."/>
            <person name="Chang Y."/>
            <person name="Spatafora J."/>
            <person name="Kasson M.T."/>
        </authorList>
    </citation>
    <scope>NUCLEOTIDE SEQUENCE</scope>
    <source>
        <strain evidence="3">NRRL A-21654</strain>
    </source>
</reference>
<protein>
    <recommendedName>
        <fullName evidence="1">NTF2-related export protein</fullName>
    </recommendedName>
</protein>
<keyword evidence="1" id="KW-0963">Cytoplasm</keyword>
<dbReference type="SUPFAM" id="SSF54427">
    <property type="entry name" value="NTF2-like"/>
    <property type="match status" value="1"/>
</dbReference>
<dbReference type="InterPro" id="IPR002075">
    <property type="entry name" value="NTF2_dom"/>
</dbReference>
<keyword evidence="4" id="KW-1185">Reference proteome</keyword>
<dbReference type="Pfam" id="PF02136">
    <property type="entry name" value="NTF2"/>
    <property type="match status" value="1"/>
</dbReference>
<dbReference type="EMBL" id="JABAYA010000072">
    <property type="protein sequence ID" value="KAF7726773.1"/>
    <property type="molecule type" value="Genomic_DNA"/>
</dbReference>
<evidence type="ECO:0000256" key="1">
    <source>
        <dbReference type="RuleBase" id="RU369002"/>
    </source>
</evidence>
<feature type="domain" description="NTF2" evidence="2">
    <location>
        <begin position="11"/>
        <end position="131"/>
    </location>
</feature>
<comment type="caution">
    <text evidence="3">The sequence shown here is derived from an EMBL/GenBank/DDBJ whole genome shotgun (WGS) entry which is preliminary data.</text>
</comment>
<dbReference type="Proteomes" id="UP000605846">
    <property type="component" value="Unassembled WGS sequence"/>
</dbReference>
<proteinExistence type="predicted"/>
<keyword evidence="1" id="KW-0813">Transport</keyword>
<comment type="subcellular location">
    <subcellularLocation>
        <location evidence="1">Cytoplasm</location>
    </subcellularLocation>
    <subcellularLocation>
        <location evidence="1">Nucleus</location>
    </subcellularLocation>
</comment>
<dbReference type="InterPro" id="IPR032710">
    <property type="entry name" value="NTF2-like_dom_sf"/>
</dbReference>
<dbReference type="InterPro" id="IPR018222">
    <property type="entry name" value="Nuclear_transport_factor_2_euk"/>
</dbReference>
<keyword evidence="1" id="KW-0653">Protein transport</keyword>